<name>A0ACA9Y355_9ASCO</name>
<protein>
    <submittedName>
        <fullName evidence="1">Uncharacterized protein</fullName>
    </submittedName>
</protein>
<keyword evidence="2" id="KW-1185">Reference proteome</keyword>
<comment type="caution">
    <text evidence="1">The sequence shown here is derived from an EMBL/GenBank/DDBJ whole genome shotgun (WGS) entry which is preliminary data.</text>
</comment>
<gene>
    <name evidence="1" type="ORF">CLIB1444_02S06766</name>
</gene>
<dbReference type="EMBL" id="CALSDN010000002">
    <property type="protein sequence ID" value="CAH6719362.1"/>
    <property type="molecule type" value="Genomic_DNA"/>
</dbReference>
<proteinExistence type="predicted"/>
<organism evidence="1 2">
    <name type="scientific">[Candida] jaroonii</name>
    <dbReference type="NCBI Taxonomy" id="467808"/>
    <lineage>
        <taxon>Eukaryota</taxon>
        <taxon>Fungi</taxon>
        <taxon>Dikarya</taxon>
        <taxon>Ascomycota</taxon>
        <taxon>Saccharomycotina</taxon>
        <taxon>Pichiomycetes</taxon>
        <taxon>Debaryomycetaceae</taxon>
        <taxon>Yamadazyma</taxon>
    </lineage>
</organism>
<dbReference type="Proteomes" id="UP001152531">
    <property type="component" value="Unassembled WGS sequence"/>
</dbReference>
<accession>A0ACA9Y355</accession>
<evidence type="ECO:0000313" key="1">
    <source>
        <dbReference type="EMBL" id="CAH6719362.1"/>
    </source>
</evidence>
<sequence length="197" mass="23212">MLNYLLKKVFKRYFNYDLNITMEDPYYDKIPVNNKKTKFKKISKKVPDNLSVNDLTILSDFKRKAYRYDMAFNFIGVPFGTSAIVQLLPFVGIILTTYQSLQLVYMTRRLTNGLPPDLIIFFIFNIIVDLLLGLIPIVGDLITISYKSNTRNYAILKKYLDNVSAYNSNEILLKDLRSNWFNNFFNWRKDDLSIKIR</sequence>
<evidence type="ECO:0000313" key="2">
    <source>
        <dbReference type="Proteomes" id="UP001152531"/>
    </source>
</evidence>
<reference evidence="1" key="1">
    <citation type="submission" date="2022-06" db="EMBL/GenBank/DDBJ databases">
        <authorList>
            <person name="Legras J.-L."/>
            <person name="Devillers H."/>
            <person name="Grondin C."/>
        </authorList>
    </citation>
    <scope>NUCLEOTIDE SEQUENCE</scope>
    <source>
        <strain evidence="1">CLIB 1444</strain>
    </source>
</reference>